<evidence type="ECO:0000256" key="1">
    <source>
        <dbReference type="ARBA" id="ARBA00010617"/>
    </source>
</evidence>
<protein>
    <recommendedName>
        <fullName evidence="10">Cytochrome P450</fullName>
    </recommendedName>
</protein>
<evidence type="ECO:0000256" key="5">
    <source>
        <dbReference type="ARBA" id="ARBA00023004"/>
    </source>
</evidence>
<keyword evidence="4 7" id="KW-0560">Oxidoreductase</keyword>
<dbReference type="InterPro" id="IPR036396">
    <property type="entry name" value="Cyt_P450_sf"/>
</dbReference>
<dbReference type="AlphaFoldDB" id="A0A2P2GU06"/>
<dbReference type="GO" id="GO:0004497">
    <property type="term" value="F:monooxygenase activity"/>
    <property type="evidence" value="ECO:0007669"/>
    <property type="project" value="UniProtKB-KW"/>
</dbReference>
<evidence type="ECO:0000313" key="8">
    <source>
        <dbReference type="EMBL" id="KKZ74984.1"/>
    </source>
</evidence>
<keyword evidence="3 7" id="KW-0479">Metal-binding</keyword>
<name>A0A2P2GU06_STREW</name>
<dbReference type="PRINTS" id="PR00385">
    <property type="entry name" value="P450"/>
</dbReference>
<gene>
    <name evidence="8" type="ORF">VO63_03935</name>
</gene>
<dbReference type="Pfam" id="PF00067">
    <property type="entry name" value="p450"/>
    <property type="match status" value="1"/>
</dbReference>
<dbReference type="InterPro" id="IPR002397">
    <property type="entry name" value="Cyt_P450_B"/>
</dbReference>
<evidence type="ECO:0000313" key="9">
    <source>
        <dbReference type="Proteomes" id="UP000265325"/>
    </source>
</evidence>
<dbReference type="GO" id="GO:0020037">
    <property type="term" value="F:heme binding"/>
    <property type="evidence" value="ECO:0007669"/>
    <property type="project" value="InterPro"/>
</dbReference>
<dbReference type="Gene3D" id="1.10.630.10">
    <property type="entry name" value="Cytochrome P450"/>
    <property type="match status" value="1"/>
</dbReference>
<dbReference type="EMBL" id="LAQS01000005">
    <property type="protein sequence ID" value="KKZ74984.1"/>
    <property type="molecule type" value="Genomic_DNA"/>
</dbReference>
<dbReference type="InterPro" id="IPR001128">
    <property type="entry name" value="Cyt_P450"/>
</dbReference>
<organism evidence="8 9">
    <name type="scientific">Streptomyces showdoensis</name>
    <dbReference type="NCBI Taxonomy" id="68268"/>
    <lineage>
        <taxon>Bacteria</taxon>
        <taxon>Bacillati</taxon>
        <taxon>Actinomycetota</taxon>
        <taxon>Actinomycetes</taxon>
        <taxon>Kitasatosporales</taxon>
        <taxon>Streptomycetaceae</taxon>
        <taxon>Streptomyces</taxon>
    </lineage>
</organism>
<keyword evidence="5 7" id="KW-0408">Iron</keyword>
<sequence length="409" mass="43245">MTGPSPHRDRLPYPFDREHCLSPLPHTGLLAEPGLARITLPSGDPAHLAVRHADVVRVLTDRRLSRRAMLSTPGGPRWTLADLEEPSLLGLDPPDHTRVRRLCAPAFRHDGVDGLAGAVDRHVGRLLDGLLAAGAGRAPVDLLATVALPLAEAVLFDVLGVSSVQRAPLARWARRKLSLTALPPEQARAGHLALRAHYEGLFFPARGGDALVPGGLFHRLRDAHLGGGLSRPELLATAVNLFVAGHATTAATLTNGVLALLNHPDQWQALRRDRRLLGPAVEEILRFDTIADVGLPRLAVADVTVGATLVRAGEAVVPSHAHAGRDPAVFDRPDSFDITRPPGPHLAFGHGPHHCIGAGLARLELRTAIGALAGRVPALRLAEPATALPFPGGSLIGGVSRLPVYTDAP</sequence>
<dbReference type="OrthoDB" id="4183192at2"/>
<evidence type="ECO:0000256" key="3">
    <source>
        <dbReference type="ARBA" id="ARBA00022723"/>
    </source>
</evidence>
<comment type="similarity">
    <text evidence="1 7">Belongs to the cytochrome P450 family.</text>
</comment>
<keyword evidence="6 7" id="KW-0503">Monooxygenase</keyword>
<evidence type="ECO:0000256" key="2">
    <source>
        <dbReference type="ARBA" id="ARBA00022617"/>
    </source>
</evidence>
<dbReference type="InterPro" id="IPR017972">
    <property type="entry name" value="Cyt_P450_CS"/>
</dbReference>
<dbReference type="GO" id="GO:0005506">
    <property type="term" value="F:iron ion binding"/>
    <property type="evidence" value="ECO:0007669"/>
    <property type="project" value="InterPro"/>
</dbReference>
<evidence type="ECO:0008006" key="10">
    <source>
        <dbReference type="Google" id="ProtNLM"/>
    </source>
</evidence>
<dbReference type="PANTHER" id="PTHR46696:SF1">
    <property type="entry name" value="CYTOCHROME P450 YJIB-RELATED"/>
    <property type="match status" value="1"/>
</dbReference>
<dbReference type="Proteomes" id="UP000265325">
    <property type="component" value="Unassembled WGS sequence"/>
</dbReference>
<dbReference type="PANTHER" id="PTHR46696">
    <property type="entry name" value="P450, PUTATIVE (EUROFUNG)-RELATED"/>
    <property type="match status" value="1"/>
</dbReference>
<keyword evidence="2 7" id="KW-0349">Heme</keyword>
<dbReference type="RefSeq" id="WP_046906108.1">
    <property type="nucleotide sequence ID" value="NZ_JBHMCW010000004.1"/>
</dbReference>
<evidence type="ECO:0000256" key="4">
    <source>
        <dbReference type="ARBA" id="ARBA00023002"/>
    </source>
</evidence>
<evidence type="ECO:0000256" key="7">
    <source>
        <dbReference type="RuleBase" id="RU000461"/>
    </source>
</evidence>
<dbReference type="FunFam" id="1.10.630.10:FF:000018">
    <property type="entry name" value="Cytochrome P450 monooxygenase"/>
    <property type="match status" value="1"/>
</dbReference>
<dbReference type="GO" id="GO:0016705">
    <property type="term" value="F:oxidoreductase activity, acting on paired donors, with incorporation or reduction of molecular oxygen"/>
    <property type="evidence" value="ECO:0007669"/>
    <property type="project" value="InterPro"/>
</dbReference>
<keyword evidence="9" id="KW-1185">Reference proteome</keyword>
<reference evidence="8 9" key="1">
    <citation type="submission" date="2015-05" db="EMBL/GenBank/DDBJ databases">
        <title>Draft Genome assembly of Streptomyces showdoensis.</title>
        <authorList>
            <person name="Thapa K.K."/>
            <person name="Metsa-Ketela M."/>
        </authorList>
    </citation>
    <scope>NUCLEOTIDE SEQUENCE [LARGE SCALE GENOMIC DNA]</scope>
    <source>
        <strain evidence="8 9">ATCC 15227</strain>
    </source>
</reference>
<comment type="caution">
    <text evidence="8">The sequence shown here is derived from an EMBL/GenBank/DDBJ whole genome shotgun (WGS) entry which is preliminary data.</text>
</comment>
<dbReference type="PROSITE" id="PS00086">
    <property type="entry name" value="CYTOCHROME_P450"/>
    <property type="match status" value="1"/>
</dbReference>
<dbReference type="PRINTS" id="PR00359">
    <property type="entry name" value="BP450"/>
</dbReference>
<accession>A0A2P2GU06</accession>
<evidence type="ECO:0000256" key="6">
    <source>
        <dbReference type="ARBA" id="ARBA00023033"/>
    </source>
</evidence>
<dbReference type="SUPFAM" id="SSF48264">
    <property type="entry name" value="Cytochrome P450"/>
    <property type="match status" value="1"/>
</dbReference>
<proteinExistence type="inferred from homology"/>